<dbReference type="GO" id="GO:0000785">
    <property type="term" value="C:chromatin"/>
    <property type="evidence" value="ECO:0007669"/>
    <property type="project" value="TreeGrafter"/>
</dbReference>
<dbReference type="GO" id="GO:0031490">
    <property type="term" value="F:chromatin DNA binding"/>
    <property type="evidence" value="ECO:0007669"/>
    <property type="project" value="TreeGrafter"/>
</dbReference>
<dbReference type="GO" id="GO:0008270">
    <property type="term" value="F:zinc ion binding"/>
    <property type="evidence" value="ECO:0007669"/>
    <property type="project" value="UniProtKB-KW"/>
</dbReference>
<dbReference type="InterPro" id="IPR003347">
    <property type="entry name" value="JmjC_dom"/>
</dbReference>
<keyword evidence="4" id="KW-0539">Nucleus</keyword>
<dbReference type="PROSITE" id="PS50089">
    <property type="entry name" value="ZF_RING_2"/>
    <property type="match status" value="1"/>
</dbReference>
<dbReference type="GO" id="GO:0000118">
    <property type="term" value="C:histone deacetylase complex"/>
    <property type="evidence" value="ECO:0007669"/>
    <property type="project" value="TreeGrafter"/>
</dbReference>
<dbReference type="SMART" id="SM00558">
    <property type="entry name" value="JmjC"/>
    <property type="match status" value="1"/>
</dbReference>
<evidence type="ECO:0000256" key="2">
    <source>
        <dbReference type="ARBA" id="ARBA00006801"/>
    </source>
</evidence>
<keyword evidence="3" id="KW-0479">Metal-binding</keyword>
<name>A0AA41RUX9_PAPNU</name>
<keyword evidence="5" id="KW-0863">Zinc-finger</keyword>
<dbReference type="InterPro" id="IPR045109">
    <property type="entry name" value="LSDs-like"/>
</dbReference>
<accession>A0AA41RUX9</accession>
<feature type="domain" description="JmjC" evidence="8">
    <location>
        <begin position="613"/>
        <end position="905"/>
    </location>
</feature>
<evidence type="ECO:0000256" key="4">
    <source>
        <dbReference type="ARBA" id="ARBA00023242"/>
    </source>
</evidence>
<evidence type="ECO:0000313" key="10">
    <source>
        <dbReference type="Proteomes" id="UP001177140"/>
    </source>
</evidence>
<evidence type="ECO:0000313" key="9">
    <source>
        <dbReference type="EMBL" id="MCL7027067.1"/>
    </source>
</evidence>
<feature type="non-terminal residue" evidence="9">
    <location>
        <position position="942"/>
    </location>
</feature>
<dbReference type="Proteomes" id="UP001177140">
    <property type="component" value="Unassembled WGS sequence"/>
</dbReference>
<dbReference type="EMBL" id="JAJJMA010064069">
    <property type="protein sequence ID" value="MCL7027067.1"/>
    <property type="molecule type" value="Genomic_DNA"/>
</dbReference>
<gene>
    <name evidence="9" type="ORF">MKW94_015565</name>
</gene>
<keyword evidence="5" id="KW-0862">Zinc</keyword>
<evidence type="ECO:0000256" key="6">
    <source>
        <dbReference type="SAM" id="MobiDB-lite"/>
    </source>
</evidence>
<protein>
    <submittedName>
        <fullName evidence="9">Uncharacterized protein</fullName>
    </submittedName>
</protein>
<evidence type="ECO:0000259" key="7">
    <source>
        <dbReference type="PROSITE" id="PS50089"/>
    </source>
</evidence>
<feature type="domain" description="RING-type" evidence="7">
    <location>
        <begin position="166"/>
        <end position="214"/>
    </location>
</feature>
<sequence>IVKQSEEKLKIFGDLGEKRSRKRKDFSGFVTDRKEEDEVKCDNKGLVTRDKEIEEKLKSTNMGLLKGDREIVEQSEEKTLEICSLPKKRSRKKRDFKEKERGFNGSKKRTTGEENRKEEGDSTNCGIENEKDQHSWEMVMKKRSRYDEDEEEETLARGKEEDYLNCHQCCSTRCKAEIVCCRNCKVKRYCLQCIRRWYPRHTAEAIAKSCPFCRGNCNCKPCLGLHIVSKDLKNREIKMEAEEKVHYSKYLLQALLPVLNQIHKEQAVEKELEAKLQGILVSDLEIQPTICYPDERFYCNNCKTSIVDLHRSCSNCSYDLCLNCCREIRDGSLQRSGQVTMRYIDRGKLYLHGGAPLPGLEDVRGSSRLKRGSEAIATNTHDHVKLIPKWKARSNGSIPCSADGVDACGNGNLELKRILPENWVSELKRRAEEMTVKYELRDMLGTRRQRCSCFNSVGNVDLDKNNLRRSAYRENCDDNYLYCPIAREIQHGDVQHFQNHWIKGEPIIVRNVVDFTDGLSWEPMVMWRAFRKRNSKGPSYLALKAIDCLDWCEVEINIHQFFKGYSEGRRHFNSWPEMLKLKDWPPANFFEELLPRHGAEFISSLPYQGYTNPKSGFLNLATNLPEEAVKPDLGPKTYIAYGNGKELGRGDSVTKLHCDISDAKGEGGNSMGDTGVMSEFMVEAGVPALDDSPTAGIEVQELGSSDLVKGISTEAHNLATLDANEKDMCMVQTTHNGNILDVGGQNVGSPKVVGVEAQIDDTHEEIEVKENDYQSDEEQCNLDGCEKSNGGALWDIFRRQDVPKLQEYLRQHSREFRDIYCSPVEQVIHPIHDQTFYLSAKHKRKLKEEFGIEPWTFVQELGEAVFIPAGCPHQVRNLKSCIKVAVDFVSPENVQECTRLTQEFRLLPKGHRAKEDKLEIKKMTLHTIKKVVTELEQHMVRS</sequence>
<comment type="subcellular location">
    <subcellularLocation>
        <location evidence="1">Nucleus</location>
    </subcellularLocation>
</comment>
<feature type="region of interest" description="Disordered" evidence="6">
    <location>
        <begin position="93"/>
        <end position="128"/>
    </location>
</feature>
<dbReference type="Gene3D" id="2.60.120.650">
    <property type="entry name" value="Cupin"/>
    <property type="match status" value="1"/>
</dbReference>
<comment type="similarity">
    <text evidence="2">Belongs to the JARID1 histone demethylase family.</text>
</comment>
<dbReference type="PROSITE" id="PS51184">
    <property type="entry name" value="JMJC"/>
    <property type="match status" value="1"/>
</dbReference>
<dbReference type="PANTHER" id="PTHR12549:SF11">
    <property type="entry name" value="LYSINE-SPECIFIC DEMETHYLASE JMJ25"/>
    <property type="match status" value="1"/>
</dbReference>
<comment type="caution">
    <text evidence="9">The sequence shown here is derived from an EMBL/GenBank/DDBJ whole genome shotgun (WGS) entry which is preliminary data.</text>
</comment>
<dbReference type="GO" id="GO:0003712">
    <property type="term" value="F:transcription coregulator activity"/>
    <property type="evidence" value="ECO:0007669"/>
    <property type="project" value="TreeGrafter"/>
</dbReference>
<dbReference type="PANTHER" id="PTHR12549">
    <property type="entry name" value="JMJC DOMAIN-CONTAINING HISTONE DEMETHYLATION PROTEIN"/>
    <property type="match status" value="1"/>
</dbReference>
<dbReference type="InterPro" id="IPR001841">
    <property type="entry name" value="Znf_RING"/>
</dbReference>
<evidence type="ECO:0000259" key="8">
    <source>
        <dbReference type="PROSITE" id="PS51184"/>
    </source>
</evidence>
<dbReference type="AlphaFoldDB" id="A0AA41RUX9"/>
<dbReference type="GO" id="GO:0006357">
    <property type="term" value="P:regulation of transcription by RNA polymerase II"/>
    <property type="evidence" value="ECO:0007669"/>
    <property type="project" value="TreeGrafter"/>
</dbReference>
<organism evidence="9 10">
    <name type="scientific">Papaver nudicaule</name>
    <name type="common">Iceland poppy</name>
    <dbReference type="NCBI Taxonomy" id="74823"/>
    <lineage>
        <taxon>Eukaryota</taxon>
        <taxon>Viridiplantae</taxon>
        <taxon>Streptophyta</taxon>
        <taxon>Embryophyta</taxon>
        <taxon>Tracheophyta</taxon>
        <taxon>Spermatophyta</taxon>
        <taxon>Magnoliopsida</taxon>
        <taxon>Ranunculales</taxon>
        <taxon>Papaveraceae</taxon>
        <taxon>Papaveroideae</taxon>
        <taxon>Papaver</taxon>
    </lineage>
</organism>
<keyword evidence="10" id="KW-1185">Reference proteome</keyword>
<evidence type="ECO:0000256" key="5">
    <source>
        <dbReference type="PROSITE-ProRule" id="PRU00175"/>
    </source>
</evidence>
<dbReference type="GO" id="GO:0032454">
    <property type="term" value="F:histone H3K9 demethylase activity"/>
    <property type="evidence" value="ECO:0007669"/>
    <property type="project" value="InterPro"/>
</dbReference>
<proteinExistence type="inferred from homology"/>
<evidence type="ECO:0000256" key="1">
    <source>
        <dbReference type="ARBA" id="ARBA00004123"/>
    </source>
</evidence>
<dbReference type="SUPFAM" id="SSF51197">
    <property type="entry name" value="Clavaminate synthase-like"/>
    <property type="match status" value="1"/>
</dbReference>
<dbReference type="Pfam" id="PF02373">
    <property type="entry name" value="JmjC"/>
    <property type="match status" value="1"/>
</dbReference>
<dbReference type="FunFam" id="2.60.120.650:FF:000033">
    <property type="entry name" value="Transcription factor jumonji (JmjC) domain-containing protein"/>
    <property type="match status" value="1"/>
</dbReference>
<reference evidence="9" key="1">
    <citation type="submission" date="2022-03" db="EMBL/GenBank/DDBJ databases">
        <title>A functionally conserved STORR gene fusion in Papaver species that diverged 16.8 million years ago.</title>
        <authorList>
            <person name="Catania T."/>
        </authorList>
    </citation>
    <scope>NUCLEOTIDE SEQUENCE</scope>
    <source>
        <strain evidence="9">S-191538</strain>
    </source>
</reference>
<evidence type="ECO:0000256" key="3">
    <source>
        <dbReference type="ARBA" id="ARBA00022723"/>
    </source>
</evidence>
<feature type="compositionally biased region" description="Basic and acidic residues" evidence="6">
    <location>
        <begin position="110"/>
        <end position="120"/>
    </location>
</feature>